<comment type="similarity">
    <text evidence="1">Belongs to the SorC transcriptional regulatory family.</text>
</comment>
<dbReference type="OrthoDB" id="9793820at2"/>
<dbReference type="SUPFAM" id="SSF100950">
    <property type="entry name" value="NagB/RpiA/CoA transferase-like"/>
    <property type="match status" value="1"/>
</dbReference>
<keyword evidence="3" id="KW-0238">DNA-binding</keyword>
<dbReference type="Pfam" id="PF04198">
    <property type="entry name" value="Sugar-bind"/>
    <property type="match status" value="1"/>
</dbReference>
<evidence type="ECO:0000313" key="8">
    <source>
        <dbReference type="Proteomes" id="UP000032522"/>
    </source>
</evidence>
<organism evidence="7 8">
    <name type="scientific">Geobacillus kaustophilus</name>
    <dbReference type="NCBI Taxonomy" id="1462"/>
    <lineage>
        <taxon>Bacteria</taxon>
        <taxon>Bacillati</taxon>
        <taxon>Bacillota</taxon>
        <taxon>Bacilli</taxon>
        <taxon>Bacillales</taxon>
        <taxon>Anoxybacillaceae</taxon>
        <taxon>Geobacillus</taxon>
        <taxon>Geobacillus thermoleovorans group</taxon>
    </lineage>
</organism>
<dbReference type="InterPro" id="IPR051054">
    <property type="entry name" value="SorC_transcr_regulators"/>
</dbReference>
<dbReference type="AlphaFoldDB" id="A0A0D8BVF4"/>
<evidence type="ECO:0000256" key="1">
    <source>
        <dbReference type="ARBA" id="ARBA00010466"/>
    </source>
</evidence>
<dbReference type="Gene3D" id="3.40.50.1360">
    <property type="match status" value="1"/>
</dbReference>
<sequence>MQPLLEALKKLSPDLLDVMQKRYEILHSISLMAPIGRRALAASLGMSERVLRSETEFLKGQNLLSADVSGMRLTEEGQELLHALNDLMREALGLKELESALQRKLGIPRVIVVAGDSDRFPWVKKEMGRACVACMKELLEPGDIVAVAGGTTMAAVAEMMTPDSKIRDVLFVPARGGLGEDVGNQANTICAKMAERAAGRYRLLHVPDQLSDEAYASLVEEPAVKEVLELIQSCRMVVHGIGEAVTMAKRRKTPPAEMENIIARHAVAEAFGYYFNEHGDVVHKVKTVGIQLEHLPHVEHVIAVAGGASKAKAIRAYMKQAPRSLLVTDEGAAKALVGESSPLPIQSKS</sequence>
<gene>
    <name evidence="7" type="primary">cggR</name>
    <name evidence="7" type="ORF">LG52_3136</name>
</gene>
<dbReference type="EMBL" id="JYBP01000003">
    <property type="protein sequence ID" value="KJE27357.1"/>
    <property type="molecule type" value="Genomic_DNA"/>
</dbReference>
<keyword evidence="2" id="KW-0805">Transcription regulation</keyword>
<accession>A0A0D8BVF4</accession>
<feature type="domain" description="CggR N-terminal DNA binding" evidence="6">
    <location>
        <begin position="18"/>
        <end position="88"/>
    </location>
</feature>
<comment type="caution">
    <text evidence="7">The sequence shown here is derived from an EMBL/GenBank/DDBJ whole genome shotgun (WGS) entry which is preliminary data.</text>
</comment>
<keyword evidence="4" id="KW-0804">Transcription</keyword>
<dbReference type="InterPro" id="IPR048715">
    <property type="entry name" value="CggR_N"/>
</dbReference>
<evidence type="ECO:0000256" key="2">
    <source>
        <dbReference type="ARBA" id="ARBA00023015"/>
    </source>
</evidence>
<protein>
    <submittedName>
        <fullName evidence="7">Central glycolytic regulator</fullName>
    </submittedName>
</protein>
<evidence type="ECO:0000256" key="3">
    <source>
        <dbReference type="ARBA" id="ARBA00023125"/>
    </source>
</evidence>
<dbReference type="RefSeq" id="WP_044732592.1">
    <property type="nucleotide sequence ID" value="NZ_JYBP01000003.1"/>
</dbReference>
<dbReference type="GO" id="GO:0030246">
    <property type="term" value="F:carbohydrate binding"/>
    <property type="evidence" value="ECO:0007669"/>
    <property type="project" value="InterPro"/>
</dbReference>
<dbReference type="Gene3D" id="1.10.10.10">
    <property type="entry name" value="Winged helix-like DNA-binding domain superfamily/Winged helix DNA-binding domain"/>
    <property type="match status" value="1"/>
</dbReference>
<dbReference type="PANTHER" id="PTHR34294">
    <property type="entry name" value="TRANSCRIPTIONAL REGULATOR-RELATED"/>
    <property type="match status" value="1"/>
</dbReference>
<dbReference type="InterPro" id="IPR036388">
    <property type="entry name" value="WH-like_DNA-bd_sf"/>
</dbReference>
<dbReference type="GO" id="GO:0003677">
    <property type="term" value="F:DNA binding"/>
    <property type="evidence" value="ECO:0007669"/>
    <property type="project" value="UniProtKB-KW"/>
</dbReference>
<evidence type="ECO:0000259" key="6">
    <source>
        <dbReference type="Pfam" id="PF21715"/>
    </source>
</evidence>
<evidence type="ECO:0000259" key="5">
    <source>
        <dbReference type="Pfam" id="PF04198"/>
    </source>
</evidence>
<proteinExistence type="inferred from homology"/>
<dbReference type="SUPFAM" id="SSF46785">
    <property type="entry name" value="Winged helix' DNA-binding domain"/>
    <property type="match status" value="1"/>
</dbReference>
<dbReference type="InterPro" id="IPR036390">
    <property type="entry name" value="WH_DNA-bd_sf"/>
</dbReference>
<name>A0A0D8BVF4_GEOKU</name>
<dbReference type="InterPro" id="IPR037171">
    <property type="entry name" value="NagB/RpiA_transferase-like"/>
</dbReference>
<evidence type="ECO:0000313" key="7">
    <source>
        <dbReference type="EMBL" id="KJE27357.1"/>
    </source>
</evidence>
<reference evidence="7 8" key="1">
    <citation type="submission" date="2015-01" db="EMBL/GenBank/DDBJ databases">
        <authorList>
            <person name="Filippidou S."/>
            <person name="Jeanneret N."/>
            <person name="Russel-Delif L."/>
            <person name="Junier T."/>
            <person name="Wunderlin T."/>
            <person name="Molina V."/>
            <person name="Johnson S.L."/>
            <person name="Davenport K.W."/>
            <person name="Chain P.S."/>
            <person name="Dorador C."/>
            <person name="Junier P."/>
        </authorList>
    </citation>
    <scope>NUCLEOTIDE SEQUENCE [LARGE SCALE GENOMIC DNA]</scope>
    <source>
        <strain evidence="7 8">Et7/4</strain>
    </source>
</reference>
<feature type="domain" description="Sugar-binding" evidence="5">
    <location>
        <begin position="92"/>
        <end position="337"/>
    </location>
</feature>
<dbReference type="PANTHER" id="PTHR34294:SF5">
    <property type="entry name" value="CENTRAL GLYCOLYTIC GENES REGULATOR"/>
    <property type="match status" value="1"/>
</dbReference>
<dbReference type="PATRIC" id="fig|1462.6.peg.3441"/>
<dbReference type="InterPro" id="IPR007324">
    <property type="entry name" value="Sugar-bd_dom_put"/>
</dbReference>
<evidence type="ECO:0000256" key="4">
    <source>
        <dbReference type="ARBA" id="ARBA00023163"/>
    </source>
</evidence>
<dbReference type="Proteomes" id="UP000032522">
    <property type="component" value="Unassembled WGS sequence"/>
</dbReference>
<dbReference type="Pfam" id="PF21715">
    <property type="entry name" value="CggR_N"/>
    <property type="match status" value="1"/>
</dbReference>